<name>A0A839MXD9_9MICO</name>
<proteinExistence type="predicted"/>
<dbReference type="Pfam" id="PF13490">
    <property type="entry name" value="zf-HC2"/>
    <property type="match status" value="1"/>
</dbReference>
<dbReference type="RefSeq" id="WP_183317993.1">
    <property type="nucleotide sequence ID" value="NZ_JACHVQ010000001.1"/>
</dbReference>
<dbReference type="InterPro" id="IPR041916">
    <property type="entry name" value="Anti_sigma_zinc_sf"/>
</dbReference>
<keyword evidence="1" id="KW-0805">Transcription regulation</keyword>
<organism evidence="5 6">
    <name type="scientific">Flexivirga oryzae</name>
    <dbReference type="NCBI Taxonomy" id="1794944"/>
    <lineage>
        <taxon>Bacteria</taxon>
        <taxon>Bacillati</taxon>
        <taxon>Actinomycetota</taxon>
        <taxon>Actinomycetes</taxon>
        <taxon>Micrococcales</taxon>
        <taxon>Dermacoccaceae</taxon>
        <taxon>Flexivirga</taxon>
    </lineage>
</organism>
<keyword evidence="6" id="KW-1185">Reference proteome</keyword>
<keyword evidence="2" id="KW-0804">Transcription</keyword>
<keyword evidence="3" id="KW-1133">Transmembrane helix</keyword>
<keyword evidence="3" id="KW-0812">Transmembrane</keyword>
<dbReference type="Proteomes" id="UP000559182">
    <property type="component" value="Unassembled WGS sequence"/>
</dbReference>
<comment type="caution">
    <text evidence="5">The sequence shown here is derived from an EMBL/GenBank/DDBJ whole genome shotgun (WGS) entry which is preliminary data.</text>
</comment>
<evidence type="ECO:0000313" key="5">
    <source>
        <dbReference type="EMBL" id="MBB2890120.1"/>
    </source>
</evidence>
<feature type="domain" description="Putative zinc-finger" evidence="4">
    <location>
        <begin position="14"/>
        <end position="39"/>
    </location>
</feature>
<evidence type="ECO:0000313" key="6">
    <source>
        <dbReference type="Proteomes" id="UP000559182"/>
    </source>
</evidence>
<evidence type="ECO:0000259" key="4">
    <source>
        <dbReference type="Pfam" id="PF13490"/>
    </source>
</evidence>
<evidence type="ECO:0000256" key="2">
    <source>
        <dbReference type="ARBA" id="ARBA00023163"/>
    </source>
</evidence>
<evidence type="ECO:0000256" key="3">
    <source>
        <dbReference type="SAM" id="Phobius"/>
    </source>
</evidence>
<feature type="transmembrane region" description="Helical" evidence="3">
    <location>
        <begin position="94"/>
        <end position="118"/>
    </location>
</feature>
<dbReference type="InterPro" id="IPR027383">
    <property type="entry name" value="Znf_put"/>
</dbReference>
<sequence>MNDTHDEFADWDAAYVLGALSTADRAAYEQHLNGCPECAQAVRGLAVIPGLLGKVPPEDVPGEAVDPLPADLLARTRQAAQGEVTQLRRRHRRLVSLVAVAASVVLLIGGLGVGAVLWSQRDTAPGVAVVMHQVEANPLRASIHLQDRAWGTEIEMKCTYTSSAGWGGREVYALYVVDDAGRATSVSTWAAAPGSTSELTAATAVPRAQIAHLQVRTAAGKILLTANPD</sequence>
<keyword evidence="3" id="KW-0472">Membrane</keyword>
<dbReference type="Gene3D" id="1.10.10.1320">
    <property type="entry name" value="Anti-sigma factor, zinc-finger domain"/>
    <property type="match status" value="1"/>
</dbReference>
<protein>
    <submittedName>
        <fullName evidence="5">Anti-sigma factor RsiW</fullName>
    </submittedName>
</protein>
<reference evidence="5 6" key="1">
    <citation type="submission" date="2020-08" db="EMBL/GenBank/DDBJ databases">
        <title>Sequencing the genomes of 1000 actinobacteria strains.</title>
        <authorList>
            <person name="Klenk H.-P."/>
        </authorList>
    </citation>
    <scope>NUCLEOTIDE SEQUENCE [LARGE SCALE GENOMIC DNA]</scope>
    <source>
        <strain evidence="5 6">DSM 105369</strain>
    </source>
</reference>
<gene>
    <name evidence="5" type="ORF">FHU39_000104</name>
</gene>
<accession>A0A839MXD9</accession>
<evidence type="ECO:0000256" key="1">
    <source>
        <dbReference type="ARBA" id="ARBA00023015"/>
    </source>
</evidence>
<dbReference type="AlphaFoldDB" id="A0A839MXD9"/>
<dbReference type="EMBL" id="JACHVQ010000001">
    <property type="protein sequence ID" value="MBB2890120.1"/>
    <property type="molecule type" value="Genomic_DNA"/>
</dbReference>